<feature type="compositionally biased region" description="Pro residues" evidence="2">
    <location>
        <begin position="202"/>
        <end position="231"/>
    </location>
</feature>
<feature type="region of interest" description="Disordered" evidence="2">
    <location>
        <begin position="127"/>
        <end position="146"/>
    </location>
</feature>
<dbReference type="Proteomes" id="UP000617426">
    <property type="component" value="Unassembled WGS sequence"/>
</dbReference>
<proteinExistence type="predicted"/>
<dbReference type="AlphaFoldDB" id="A0A923E305"/>
<organism evidence="5 6">
    <name type="scientific">Schaalia hyovaginalis</name>
    <dbReference type="NCBI Taxonomy" id="29316"/>
    <lineage>
        <taxon>Bacteria</taxon>
        <taxon>Bacillati</taxon>
        <taxon>Actinomycetota</taxon>
        <taxon>Actinomycetes</taxon>
        <taxon>Actinomycetales</taxon>
        <taxon>Actinomycetaceae</taxon>
        <taxon>Schaalia</taxon>
    </lineage>
</organism>
<evidence type="ECO:0000256" key="1">
    <source>
        <dbReference type="ARBA" id="ARBA00022553"/>
    </source>
</evidence>
<dbReference type="InterPro" id="IPR000253">
    <property type="entry name" value="FHA_dom"/>
</dbReference>
<protein>
    <recommendedName>
        <fullName evidence="4">FHA domain-containing protein</fullName>
    </recommendedName>
</protein>
<evidence type="ECO:0000256" key="2">
    <source>
        <dbReference type="SAM" id="MobiDB-lite"/>
    </source>
</evidence>
<comment type="caution">
    <text evidence="5">The sequence shown here is derived from an EMBL/GenBank/DDBJ whole genome shotgun (WGS) entry which is preliminary data.</text>
</comment>
<feature type="domain" description="FHA" evidence="4">
    <location>
        <begin position="252"/>
        <end position="302"/>
    </location>
</feature>
<keyword evidence="3" id="KW-0472">Membrane</keyword>
<evidence type="ECO:0000259" key="4">
    <source>
        <dbReference type="PROSITE" id="PS50006"/>
    </source>
</evidence>
<keyword evidence="1" id="KW-0597">Phosphoprotein</keyword>
<accession>A0A923E305</accession>
<reference evidence="5" key="1">
    <citation type="submission" date="2020-08" db="EMBL/GenBank/DDBJ databases">
        <title>Sequencing the genomes of 1000 actinobacteria strains.</title>
        <authorList>
            <person name="Klenk H.-P."/>
        </authorList>
    </citation>
    <scope>NUCLEOTIDE SEQUENCE</scope>
    <source>
        <strain evidence="5">DSM 10695</strain>
    </source>
</reference>
<evidence type="ECO:0000256" key="3">
    <source>
        <dbReference type="SAM" id="Phobius"/>
    </source>
</evidence>
<dbReference type="RefSeq" id="WP_184451646.1">
    <property type="nucleotide sequence ID" value="NZ_JACHMK010000001.1"/>
</dbReference>
<feature type="region of interest" description="Disordered" evidence="2">
    <location>
        <begin position="151"/>
        <end position="177"/>
    </location>
</feature>
<sequence>MIDLGIVVAVCAALWISRPSLLLIAMMSIQLTIIGALVVSITGRSPGALAMKTALLSHDSTRAPGLAKGLSSGFLYYLMALTLIGALLSALICTDGRGWIERITGTRSVDLTKALEESNDFVRRVGGRASRRIPSPPQDPETIVRSTDASNGFSAVGATTGSRTPPAPAPTAPQIPSAATYRPIVPVYPVDAGAGEGAAPPAEAPAPTGAPVPAAPPVRPGPSPSTPPAPMPKREIWAILDSGERELIDSTLILGRAPSSDDPAARLVTIADSTRSLSRTHLRLGPTRSGVWVEDAFSANGTSARTPDGTLAELPRGQKRSVPIGTVLIMGERTLTITADSLRA</sequence>
<evidence type="ECO:0000313" key="5">
    <source>
        <dbReference type="EMBL" id="MBB6333948.1"/>
    </source>
</evidence>
<keyword evidence="3" id="KW-1133">Transmembrane helix</keyword>
<keyword evidence="6" id="KW-1185">Reference proteome</keyword>
<dbReference type="SUPFAM" id="SSF49879">
    <property type="entry name" value="SMAD/FHA domain"/>
    <property type="match status" value="1"/>
</dbReference>
<feature type="transmembrane region" description="Helical" evidence="3">
    <location>
        <begin position="74"/>
        <end position="93"/>
    </location>
</feature>
<keyword evidence="3" id="KW-0812">Transmembrane</keyword>
<feature type="transmembrane region" description="Helical" evidence="3">
    <location>
        <begin position="21"/>
        <end position="41"/>
    </location>
</feature>
<feature type="region of interest" description="Disordered" evidence="2">
    <location>
        <begin position="196"/>
        <end position="232"/>
    </location>
</feature>
<dbReference type="PROSITE" id="PS50006">
    <property type="entry name" value="FHA_DOMAIN"/>
    <property type="match status" value="1"/>
</dbReference>
<dbReference type="InterPro" id="IPR008984">
    <property type="entry name" value="SMAD_FHA_dom_sf"/>
</dbReference>
<gene>
    <name evidence="5" type="ORF">HD592_000513</name>
</gene>
<dbReference type="Gene3D" id="2.60.200.20">
    <property type="match status" value="1"/>
</dbReference>
<name>A0A923E305_9ACTO</name>
<dbReference type="EMBL" id="JACHMK010000001">
    <property type="protein sequence ID" value="MBB6333948.1"/>
    <property type="molecule type" value="Genomic_DNA"/>
</dbReference>
<evidence type="ECO:0000313" key="6">
    <source>
        <dbReference type="Proteomes" id="UP000617426"/>
    </source>
</evidence>